<name>A0A0C5JB69_9PROT</name>
<sequence length="539" mass="60676">MNFDLPSTGTEQPPAFTTAAHCRDWLKTVPLANAMQAQAIFLRQLTLLARFTLPITERFAVLETLRGPIRQAQDAMAKKFVGRPLPFSPSEQAALDSTLAIWQSLLTNYLHCFEEYDTVPVEPSKKNATVAQRALATLADWQMDIIQGKRLPDFGYWKKLHQVFFLAESTGLAEQKINDPLRYRKQTVTPLAVYAECHLLYVTSPYELPPRDLAWVARWTQRWGSKIKLLKTPPEDIRLCAHPLWVDLDSDQPADYVPRQSAQGRWLETTALRTSLTSRIMLLEQGHSPTDLQLGSDVTQPTAGKLLARLLHRWCQGSSARKHLRQSASGNCRFIAGYDAVHFHLSGHRTFQSTTQDDDAIRREQERFALFGDTSHRLNIAKPTPDTFHIENWEIMDDWKLLDISTTGLRISRPLKEGVRIATGSLIAAHSEKSAAFVLGCVRWTLRQDTDSLAVGIQLFPGETQAIVARPIDSEHAAYRPAFFIGANQSADEPASLILPVGSFQIGRRIALMRTFAEIVTLTHLIAHGSEFERCTFTT</sequence>
<accession>A0A0C5JB69</accession>
<organism evidence="1 2">
    <name type="scientific">Rugosibacter aromaticivorans</name>
    <dbReference type="NCBI Taxonomy" id="1565605"/>
    <lineage>
        <taxon>Bacteria</taxon>
        <taxon>Pseudomonadati</taxon>
        <taxon>Pseudomonadota</taxon>
        <taxon>Betaproteobacteria</taxon>
        <taxon>Nitrosomonadales</taxon>
        <taxon>Sterolibacteriaceae</taxon>
        <taxon>Rugosibacter</taxon>
    </lineage>
</organism>
<proteinExistence type="predicted"/>
<keyword evidence="2" id="KW-1185">Reference proteome</keyword>
<reference evidence="1 2" key="1">
    <citation type="journal article" date="2015" name="Genome Announc.">
        <title>Complete Genome Sequence of a Novel Bacterium within the Family Rhodocyclaceae That Degrades Polycyclic Aromatic Hydrocarbons.</title>
        <authorList>
            <person name="Singleton D.R."/>
            <person name="Dickey A.N."/>
            <person name="Scholl E.H."/>
            <person name="Wright F.A."/>
            <person name="Aitken M.D."/>
        </authorList>
    </citation>
    <scope>NUCLEOTIDE SEQUENCE [LARGE SCALE GENOMIC DNA]</scope>
    <source>
        <strain evidence="2">PG1-Ca6</strain>
    </source>
</reference>
<gene>
    <name evidence="1" type="ORF">PG1C_12875</name>
</gene>
<dbReference type="KEGG" id="rbu:PG1C_12875"/>
<dbReference type="EMBL" id="CP010554">
    <property type="protein sequence ID" value="AJP49085.1"/>
    <property type="molecule type" value="Genomic_DNA"/>
</dbReference>
<dbReference type="HOGENOM" id="CLU_037739_0_0_4"/>
<evidence type="ECO:0000313" key="2">
    <source>
        <dbReference type="Proteomes" id="UP000061603"/>
    </source>
</evidence>
<dbReference type="RefSeq" id="WP_202635176.1">
    <property type="nucleotide sequence ID" value="NZ_CP010554.1"/>
</dbReference>
<dbReference type="STRING" id="1565605.PG1C_12875"/>
<evidence type="ECO:0008006" key="3">
    <source>
        <dbReference type="Google" id="ProtNLM"/>
    </source>
</evidence>
<evidence type="ECO:0000313" key="1">
    <source>
        <dbReference type="EMBL" id="AJP49085.1"/>
    </source>
</evidence>
<protein>
    <recommendedName>
        <fullName evidence="3">PilZ domain-containing protein</fullName>
    </recommendedName>
</protein>
<dbReference type="AlphaFoldDB" id="A0A0C5JB69"/>
<dbReference type="Proteomes" id="UP000061603">
    <property type="component" value="Chromosome"/>
</dbReference>